<keyword evidence="3" id="KW-1185">Reference proteome</keyword>
<name>A0A9P1II86_9PELO</name>
<dbReference type="OrthoDB" id="9983043at2759"/>
<gene>
    <name evidence="2" type="ORF">CAMP_LOCUS7990</name>
</gene>
<dbReference type="GO" id="GO:0007131">
    <property type="term" value="P:reciprocal meiotic recombination"/>
    <property type="evidence" value="ECO:0007669"/>
    <property type="project" value="TreeGrafter"/>
</dbReference>
<sequence length="344" mass="39983">MSQRHSQRTPKISRMNSAENANKIFSEEQVVEQKVDEGDDRDVDFHEIEGSLHMINWQDCLAQLSSDIIEYQSNAEASDWSFMKPAIIQYLFTICIRLRLPNEVRYTAALIFNVYMRRQIMQLYQFLEDQDMSAAQKSREWEKIETNAERQIPLRLLSAVQISSKIHSYHDSLSSRQVVNCLRSLSLPYTLSAVQNSEIRVFRTIGHKPPESPLTVCETAIKILAYSMRKHGWADDSKFDMIWQHVLVVLDVCMINHADLYDKFMARRPRNNFSAKDDPAVVLAKFKWDFLMLSISVIQTAILCVIGRSCLPLISKVLVKILHCDERNCQLLHESIVEMIEERR</sequence>
<dbReference type="SUPFAM" id="SSF47954">
    <property type="entry name" value="Cyclin-like"/>
    <property type="match status" value="1"/>
</dbReference>
<comment type="caution">
    <text evidence="2">The sequence shown here is derived from an EMBL/GenBank/DDBJ whole genome shotgun (WGS) entry which is preliminary data.</text>
</comment>
<organism evidence="2 3">
    <name type="scientific">Caenorhabditis angaria</name>
    <dbReference type="NCBI Taxonomy" id="860376"/>
    <lineage>
        <taxon>Eukaryota</taxon>
        <taxon>Metazoa</taxon>
        <taxon>Ecdysozoa</taxon>
        <taxon>Nematoda</taxon>
        <taxon>Chromadorea</taxon>
        <taxon>Rhabditida</taxon>
        <taxon>Rhabditina</taxon>
        <taxon>Rhabditomorpha</taxon>
        <taxon>Rhabditoidea</taxon>
        <taxon>Rhabditidae</taxon>
        <taxon>Peloderinae</taxon>
        <taxon>Caenorhabditis</taxon>
    </lineage>
</organism>
<dbReference type="InterPro" id="IPR036915">
    <property type="entry name" value="Cyclin-like_sf"/>
</dbReference>
<reference evidence="2" key="1">
    <citation type="submission" date="2022-11" db="EMBL/GenBank/DDBJ databases">
        <authorList>
            <person name="Kikuchi T."/>
        </authorList>
    </citation>
    <scope>NUCLEOTIDE SEQUENCE</scope>
    <source>
        <strain evidence="2">PS1010</strain>
    </source>
</reference>
<dbReference type="Proteomes" id="UP001152747">
    <property type="component" value="Unassembled WGS sequence"/>
</dbReference>
<protein>
    <recommendedName>
        <fullName evidence="4">Cyclin N-terminal domain-containing protein</fullName>
    </recommendedName>
</protein>
<evidence type="ECO:0000313" key="2">
    <source>
        <dbReference type="EMBL" id="CAI5445353.1"/>
    </source>
</evidence>
<dbReference type="PANTHER" id="PTHR21615">
    <property type="entry name" value="CYCLIN N-TERMINAL DOMAIN-CONTAINING PROTEIN 1"/>
    <property type="match status" value="1"/>
</dbReference>
<dbReference type="EMBL" id="CANHGI010000003">
    <property type="protein sequence ID" value="CAI5445353.1"/>
    <property type="molecule type" value="Genomic_DNA"/>
</dbReference>
<dbReference type="CDD" id="cd20541">
    <property type="entry name" value="CYCLIN_CNTD1"/>
    <property type="match status" value="1"/>
</dbReference>
<evidence type="ECO:0008006" key="4">
    <source>
        <dbReference type="Google" id="ProtNLM"/>
    </source>
</evidence>
<accession>A0A9P1II86</accession>
<dbReference type="PANTHER" id="PTHR21615:SF2">
    <property type="entry name" value="CYCLIN N-TERMINAL DOMAIN-CONTAINING PROTEIN 1"/>
    <property type="match status" value="1"/>
</dbReference>
<proteinExistence type="predicted"/>
<dbReference type="AlphaFoldDB" id="A0A9P1II86"/>
<feature type="region of interest" description="Disordered" evidence="1">
    <location>
        <begin position="1"/>
        <end position="31"/>
    </location>
</feature>
<evidence type="ECO:0000313" key="3">
    <source>
        <dbReference type="Proteomes" id="UP001152747"/>
    </source>
</evidence>
<evidence type="ECO:0000256" key="1">
    <source>
        <dbReference type="SAM" id="MobiDB-lite"/>
    </source>
</evidence>
<dbReference type="GO" id="GO:0035861">
    <property type="term" value="C:site of double-strand break"/>
    <property type="evidence" value="ECO:0007669"/>
    <property type="project" value="TreeGrafter"/>
</dbReference>